<proteinExistence type="predicted"/>
<evidence type="ECO:0000313" key="3">
    <source>
        <dbReference type="Proteomes" id="UP000642819"/>
    </source>
</evidence>
<name>A0ABQ3GL61_9MICC</name>
<feature type="compositionally biased region" description="Basic and acidic residues" evidence="1">
    <location>
        <begin position="32"/>
        <end position="57"/>
    </location>
</feature>
<protein>
    <submittedName>
        <fullName evidence="2">Uncharacterized protein</fullName>
    </submittedName>
</protein>
<organism evidence="2 3">
    <name type="scientific">Zhihengliuella salsuginis</name>
    <dbReference type="NCBI Taxonomy" id="578222"/>
    <lineage>
        <taxon>Bacteria</taxon>
        <taxon>Bacillati</taxon>
        <taxon>Actinomycetota</taxon>
        <taxon>Actinomycetes</taxon>
        <taxon>Micrococcales</taxon>
        <taxon>Micrococcaceae</taxon>
        <taxon>Zhihengliuella</taxon>
    </lineage>
</organism>
<dbReference type="EMBL" id="BMXK01000011">
    <property type="protein sequence ID" value="GHD11008.1"/>
    <property type="molecule type" value="Genomic_DNA"/>
</dbReference>
<comment type="caution">
    <text evidence="2">The sequence shown here is derived from an EMBL/GenBank/DDBJ whole genome shotgun (WGS) entry which is preliminary data.</text>
</comment>
<gene>
    <name evidence="2" type="ORF">GCM10008096_25150</name>
</gene>
<accession>A0ABQ3GL61</accession>
<evidence type="ECO:0000256" key="1">
    <source>
        <dbReference type="SAM" id="MobiDB-lite"/>
    </source>
</evidence>
<feature type="region of interest" description="Disordered" evidence="1">
    <location>
        <begin position="133"/>
        <end position="160"/>
    </location>
</feature>
<dbReference type="Proteomes" id="UP000642819">
    <property type="component" value="Unassembled WGS sequence"/>
</dbReference>
<evidence type="ECO:0000313" key="2">
    <source>
        <dbReference type="EMBL" id="GHD11008.1"/>
    </source>
</evidence>
<sequence>MNGESNSEPGPRGLSDVYPDGSGYWAPSPDAVKPRVPDWMERPALDPGRAAHRDRPPLRRPTAHSHVVGFGAWCELEAPPRFLDAAGRPEQGPADDSLSVSILVFCRLDDGRAVLVAERGFTVSAIRVARPRPPVESAGQEEHDAAVAPPSTGRRLRGRMSPAQIEEDVRACLQPDEPPEDDPDTDSARLDDELAYDDFAWEARGRGLDVTADALRGMDFTVELSPRLREWASESGTAPSSG</sequence>
<dbReference type="RefSeq" id="WP_189350937.1">
    <property type="nucleotide sequence ID" value="NZ_BMXK01000011.1"/>
</dbReference>
<keyword evidence="3" id="KW-1185">Reference proteome</keyword>
<reference evidence="3" key="1">
    <citation type="journal article" date="2019" name="Int. J. Syst. Evol. Microbiol.">
        <title>The Global Catalogue of Microorganisms (GCM) 10K type strain sequencing project: providing services to taxonomists for standard genome sequencing and annotation.</title>
        <authorList>
            <consortium name="The Broad Institute Genomics Platform"/>
            <consortium name="The Broad Institute Genome Sequencing Center for Infectious Disease"/>
            <person name="Wu L."/>
            <person name="Ma J."/>
        </authorList>
    </citation>
    <scope>NUCLEOTIDE SEQUENCE [LARGE SCALE GENOMIC DNA]</scope>
    <source>
        <strain evidence="3">KCTC 19466</strain>
    </source>
</reference>
<feature type="region of interest" description="Disordered" evidence="1">
    <location>
        <begin position="172"/>
        <end position="193"/>
    </location>
</feature>
<feature type="region of interest" description="Disordered" evidence="1">
    <location>
        <begin position="1"/>
        <end position="62"/>
    </location>
</feature>